<sequence length="440" mass="49549">MKKISTLLFLTAYLVLGGSFTLNAQDYKIFFDEGEAERKNKNYAQAIGEFESALLLAKLPEAKSEIYYSKGLCHIGLKQDEKAIESMKEVIKLTPSNKMAYNQLIRIYRTKQQLPKVITTMDALANSEEDIQAKAKGKVSIVELLYQERIYSKALTYAKEAYNLDASNLGAIYYVAVLSNKLDQYTEAVNILTTEESKYSSLSQDANAPYYYELGYALFACEKFEEAYTAFQKANFGQFKPKIAQFQPDHFVAVANTYMALYQLGEAERLLNMVLKIDPTHANANLKMAEVQLAKKNDQNTIKLYEQALTNASAGEAFASVFHQFYTASFAINENDKALTFAQKAIDLNIAGIDGLIAKSYALSKQKNEEALKLLEMALTAERMPMSEEGRIRLALAEYYIGVNNNKAMDHLKNVRFSAYRGTVSYMMDKVEKAMGEKTL</sequence>
<dbReference type="InterPro" id="IPR019734">
    <property type="entry name" value="TPR_rpt"/>
</dbReference>
<dbReference type="InterPro" id="IPR050498">
    <property type="entry name" value="Ycf3"/>
</dbReference>
<evidence type="ECO:0000313" key="6">
    <source>
        <dbReference type="Proteomes" id="UP001500298"/>
    </source>
</evidence>
<dbReference type="Pfam" id="PF13181">
    <property type="entry name" value="TPR_8"/>
    <property type="match status" value="2"/>
</dbReference>
<dbReference type="SMART" id="SM00028">
    <property type="entry name" value="TPR"/>
    <property type="match status" value="6"/>
</dbReference>
<protein>
    <recommendedName>
        <fullName evidence="7">Tetratricopeptide repeat-containing protein</fullName>
    </recommendedName>
</protein>
<evidence type="ECO:0008006" key="7">
    <source>
        <dbReference type="Google" id="ProtNLM"/>
    </source>
</evidence>
<dbReference type="PANTHER" id="PTHR44858:SF1">
    <property type="entry name" value="UDP-N-ACETYLGLUCOSAMINE--PEPTIDE N-ACETYLGLUCOSAMINYLTRANSFERASE SPINDLY-RELATED"/>
    <property type="match status" value="1"/>
</dbReference>
<keyword evidence="2 3" id="KW-0802">TPR repeat</keyword>
<dbReference type="RefSeq" id="WP_345370726.1">
    <property type="nucleotide sequence ID" value="NZ_BAABJX010000024.1"/>
</dbReference>
<dbReference type="Gene3D" id="1.25.40.10">
    <property type="entry name" value="Tetratricopeptide repeat domain"/>
    <property type="match status" value="3"/>
</dbReference>
<accession>A0ABP9D8A8</accession>
<evidence type="ECO:0000256" key="2">
    <source>
        <dbReference type="ARBA" id="ARBA00022803"/>
    </source>
</evidence>
<dbReference type="EMBL" id="BAABJX010000024">
    <property type="protein sequence ID" value="GAA4831357.1"/>
    <property type="molecule type" value="Genomic_DNA"/>
</dbReference>
<feature type="chain" id="PRO_5045825562" description="Tetratricopeptide repeat-containing protein" evidence="4">
    <location>
        <begin position="25"/>
        <end position="440"/>
    </location>
</feature>
<reference evidence="6" key="1">
    <citation type="journal article" date="2019" name="Int. J. Syst. Evol. Microbiol.">
        <title>The Global Catalogue of Microorganisms (GCM) 10K type strain sequencing project: providing services to taxonomists for standard genome sequencing and annotation.</title>
        <authorList>
            <consortium name="The Broad Institute Genomics Platform"/>
            <consortium name="The Broad Institute Genome Sequencing Center for Infectious Disease"/>
            <person name="Wu L."/>
            <person name="Ma J."/>
        </authorList>
    </citation>
    <scope>NUCLEOTIDE SEQUENCE [LARGE SCALE GENOMIC DNA]</scope>
    <source>
        <strain evidence="6">JCM 18326</strain>
    </source>
</reference>
<feature type="repeat" description="TPR" evidence="3">
    <location>
        <begin position="64"/>
        <end position="97"/>
    </location>
</feature>
<keyword evidence="6" id="KW-1185">Reference proteome</keyword>
<evidence type="ECO:0000256" key="3">
    <source>
        <dbReference type="PROSITE-ProRule" id="PRU00339"/>
    </source>
</evidence>
<feature type="signal peptide" evidence="4">
    <location>
        <begin position="1"/>
        <end position="24"/>
    </location>
</feature>
<organism evidence="5 6">
    <name type="scientific">Algivirga pacifica</name>
    <dbReference type="NCBI Taxonomy" id="1162670"/>
    <lineage>
        <taxon>Bacteria</taxon>
        <taxon>Pseudomonadati</taxon>
        <taxon>Bacteroidota</taxon>
        <taxon>Cytophagia</taxon>
        <taxon>Cytophagales</taxon>
        <taxon>Flammeovirgaceae</taxon>
        <taxon>Algivirga</taxon>
    </lineage>
</organism>
<comment type="caution">
    <text evidence="5">The sequence shown here is derived from an EMBL/GenBank/DDBJ whole genome shotgun (WGS) entry which is preliminary data.</text>
</comment>
<gene>
    <name evidence="5" type="ORF">GCM10023331_15750</name>
</gene>
<dbReference type="Proteomes" id="UP001500298">
    <property type="component" value="Unassembled WGS sequence"/>
</dbReference>
<keyword evidence="4" id="KW-0732">Signal</keyword>
<evidence type="ECO:0000313" key="5">
    <source>
        <dbReference type="EMBL" id="GAA4831357.1"/>
    </source>
</evidence>
<evidence type="ECO:0000256" key="4">
    <source>
        <dbReference type="SAM" id="SignalP"/>
    </source>
</evidence>
<dbReference type="InterPro" id="IPR011990">
    <property type="entry name" value="TPR-like_helical_dom_sf"/>
</dbReference>
<keyword evidence="1" id="KW-0677">Repeat</keyword>
<dbReference type="PROSITE" id="PS50005">
    <property type="entry name" value="TPR"/>
    <property type="match status" value="1"/>
</dbReference>
<proteinExistence type="predicted"/>
<evidence type="ECO:0000256" key="1">
    <source>
        <dbReference type="ARBA" id="ARBA00022737"/>
    </source>
</evidence>
<name>A0ABP9D8A8_9BACT</name>
<dbReference type="PANTHER" id="PTHR44858">
    <property type="entry name" value="TETRATRICOPEPTIDE REPEAT PROTEIN 6"/>
    <property type="match status" value="1"/>
</dbReference>
<dbReference type="SUPFAM" id="SSF48452">
    <property type="entry name" value="TPR-like"/>
    <property type="match status" value="2"/>
</dbReference>